<accession>A0ABR9YFH6</accession>
<proteinExistence type="predicted"/>
<dbReference type="PROSITE" id="PS51257">
    <property type="entry name" value="PROKAR_LIPOPROTEIN"/>
    <property type="match status" value="1"/>
</dbReference>
<sequence>MKKCLCVMAALVLSGCAELDTSKPDEWSQWPQEDTSDSYYHSPEEWKVAGFTYHDARQWHDLGYSPNDANMFRQNGATTAEEVSIVGQIMDNSPTPTSALASDYKYIFTEIAQNKVSLSDLRTAKSENSGIQRNEILKIAEKIHQGQSAELVYSDMRKKEEQERYQEGINTYGQGIIARCHGVPVTVPIMLAFQDPYLTENKCYVANIAARWGQPQWISTNTVLIVDTMPNVNQTFATFVTDPSGHLHYGAAAVMMGGIPTTYTSITGSQIVAPSLSVIKYLP</sequence>
<evidence type="ECO:0000313" key="2">
    <source>
        <dbReference type="EMBL" id="MBF0877267.1"/>
    </source>
</evidence>
<name>A0ABR9YFH6_9PROT</name>
<comment type="caution">
    <text evidence="2">The sequence shown here is derived from an EMBL/GenBank/DDBJ whole genome shotgun (WGS) entry which is preliminary data.</text>
</comment>
<dbReference type="Proteomes" id="UP000630952">
    <property type="component" value="Unassembled WGS sequence"/>
</dbReference>
<gene>
    <name evidence="2" type="ORF">HKD21_10460</name>
</gene>
<feature type="chain" id="PRO_5047485604" evidence="1">
    <location>
        <begin position="20"/>
        <end position="283"/>
    </location>
</feature>
<keyword evidence="1" id="KW-0732">Signal</keyword>
<reference evidence="2" key="2">
    <citation type="submission" date="2020-11" db="EMBL/GenBank/DDBJ databases">
        <title>Description of novel Gluconobacter species.</title>
        <authorList>
            <person name="Cleenwerck I."/>
            <person name="Cnockaert M."/>
            <person name="Borremans W."/>
            <person name="Wieme A.D."/>
            <person name="De Vuyst L."/>
            <person name="Vandamme P."/>
        </authorList>
    </citation>
    <scope>NUCLEOTIDE SEQUENCE</scope>
    <source>
        <strain evidence="2">LMG 27748</strain>
    </source>
</reference>
<evidence type="ECO:0000313" key="3">
    <source>
        <dbReference type="Proteomes" id="UP000630952"/>
    </source>
</evidence>
<evidence type="ECO:0000256" key="1">
    <source>
        <dbReference type="SAM" id="SignalP"/>
    </source>
</evidence>
<dbReference type="RefSeq" id="WP_194255634.1">
    <property type="nucleotide sequence ID" value="NZ_JABCQO010000008.1"/>
</dbReference>
<reference evidence="2" key="1">
    <citation type="submission" date="2020-04" db="EMBL/GenBank/DDBJ databases">
        <authorList>
            <person name="Sombolestani A."/>
        </authorList>
    </citation>
    <scope>NUCLEOTIDE SEQUENCE</scope>
    <source>
        <strain evidence="2">LMG 27748</strain>
    </source>
</reference>
<organism evidence="2 3">
    <name type="scientific">Gluconobacter cerevisiae</name>
    <dbReference type="NCBI Taxonomy" id="1379734"/>
    <lineage>
        <taxon>Bacteria</taxon>
        <taxon>Pseudomonadati</taxon>
        <taxon>Pseudomonadota</taxon>
        <taxon>Alphaproteobacteria</taxon>
        <taxon>Acetobacterales</taxon>
        <taxon>Acetobacteraceae</taxon>
        <taxon>Gluconobacter</taxon>
    </lineage>
</organism>
<keyword evidence="3" id="KW-1185">Reference proteome</keyword>
<protein>
    <submittedName>
        <fullName evidence="2">Uncharacterized protein</fullName>
    </submittedName>
</protein>
<feature type="signal peptide" evidence="1">
    <location>
        <begin position="1"/>
        <end position="19"/>
    </location>
</feature>
<dbReference type="EMBL" id="JABCQO010000008">
    <property type="protein sequence ID" value="MBF0877267.1"/>
    <property type="molecule type" value="Genomic_DNA"/>
</dbReference>